<dbReference type="InterPro" id="IPR010979">
    <property type="entry name" value="Ribosomal_uS13-like_H2TH"/>
</dbReference>
<accession>A0AAN9QM10</accession>
<keyword evidence="2" id="KW-1185">Reference proteome</keyword>
<reference evidence="1 2" key="1">
    <citation type="submission" date="2024-01" db="EMBL/GenBank/DDBJ databases">
        <title>The genomes of 5 underutilized Papilionoideae crops provide insights into root nodulation and disease resistanc.</title>
        <authorList>
            <person name="Jiang F."/>
        </authorList>
    </citation>
    <scope>NUCLEOTIDE SEQUENCE [LARGE SCALE GENOMIC DNA]</scope>
    <source>
        <strain evidence="1">JINMINGXINNONG_FW02</strain>
        <tissue evidence="1">Leaves</tissue>
    </source>
</reference>
<protein>
    <recommendedName>
        <fullName evidence="3">Pentatricopeptide repeat-containing protein</fullName>
    </recommendedName>
</protein>
<dbReference type="Proteomes" id="UP001374584">
    <property type="component" value="Unassembled WGS sequence"/>
</dbReference>
<dbReference type="SUPFAM" id="SSF46946">
    <property type="entry name" value="S13-like H2TH domain"/>
    <property type="match status" value="1"/>
</dbReference>
<evidence type="ECO:0000313" key="1">
    <source>
        <dbReference type="EMBL" id="KAK7342590.1"/>
    </source>
</evidence>
<dbReference type="PANTHER" id="PTHR47926:SF453">
    <property type="entry name" value="PENTATRICOPEPTIDE REPEAT (PPR) SUPERFAMILY PROTEIN"/>
    <property type="match status" value="1"/>
</dbReference>
<organism evidence="1 2">
    <name type="scientific">Phaseolus coccineus</name>
    <name type="common">Scarlet runner bean</name>
    <name type="synonym">Phaseolus multiflorus</name>
    <dbReference type="NCBI Taxonomy" id="3886"/>
    <lineage>
        <taxon>Eukaryota</taxon>
        <taxon>Viridiplantae</taxon>
        <taxon>Streptophyta</taxon>
        <taxon>Embryophyta</taxon>
        <taxon>Tracheophyta</taxon>
        <taxon>Spermatophyta</taxon>
        <taxon>Magnoliopsida</taxon>
        <taxon>eudicotyledons</taxon>
        <taxon>Gunneridae</taxon>
        <taxon>Pentapetalae</taxon>
        <taxon>rosids</taxon>
        <taxon>fabids</taxon>
        <taxon>Fabales</taxon>
        <taxon>Fabaceae</taxon>
        <taxon>Papilionoideae</taxon>
        <taxon>50 kb inversion clade</taxon>
        <taxon>NPAAA clade</taxon>
        <taxon>indigoferoid/millettioid clade</taxon>
        <taxon>Phaseoleae</taxon>
        <taxon>Phaseolus</taxon>
    </lineage>
</organism>
<dbReference type="InterPro" id="IPR046960">
    <property type="entry name" value="PPR_At4g14850-like_plant"/>
</dbReference>
<name>A0AAN9QM10_PHACN</name>
<sequence>MLVWMISCAAPEEYDFFKALPIQVTESMAGAFLHGCKVHGRRDLAKMMAEEIKRMKLKGPGSFVTLSNIYAAEGDWEEVGNLRNVIKERNVHKQPGFSWLEKPGEVHEGRKEKEGKKMASGLDVISQQDKNIVGELGVKNKFVKDLSNRELYSVCELLSKYLIGNNLCVERDVVRLVGIQCYRGIRHVDNSGHGYPKSLRFRTEIVVADYL</sequence>
<gene>
    <name evidence="1" type="ORF">VNO80_25545</name>
</gene>
<dbReference type="InterPro" id="IPR046848">
    <property type="entry name" value="E_motif"/>
</dbReference>
<dbReference type="AlphaFoldDB" id="A0AAN9QM10"/>
<proteinExistence type="predicted"/>
<dbReference type="PANTHER" id="PTHR47926">
    <property type="entry name" value="PENTATRICOPEPTIDE REPEAT-CONTAINING PROTEIN"/>
    <property type="match status" value="1"/>
</dbReference>
<dbReference type="GO" id="GO:0009451">
    <property type="term" value="P:RNA modification"/>
    <property type="evidence" value="ECO:0007669"/>
    <property type="project" value="InterPro"/>
</dbReference>
<evidence type="ECO:0008006" key="3">
    <source>
        <dbReference type="Google" id="ProtNLM"/>
    </source>
</evidence>
<dbReference type="PROSITE" id="PS50159">
    <property type="entry name" value="RIBOSOMAL_S13_2"/>
    <property type="match status" value="1"/>
</dbReference>
<evidence type="ECO:0000313" key="2">
    <source>
        <dbReference type="Proteomes" id="UP001374584"/>
    </source>
</evidence>
<dbReference type="EMBL" id="JAYMYR010000009">
    <property type="protein sequence ID" value="KAK7342590.1"/>
    <property type="molecule type" value="Genomic_DNA"/>
</dbReference>
<dbReference type="GO" id="GO:0003723">
    <property type="term" value="F:RNA binding"/>
    <property type="evidence" value="ECO:0007669"/>
    <property type="project" value="InterPro"/>
</dbReference>
<comment type="caution">
    <text evidence="1">The sequence shown here is derived from an EMBL/GenBank/DDBJ whole genome shotgun (WGS) entry which is preliminary data.</text>
</comment>
<dbReference type="Pfam" id="PF20431">
    <property type="entry name" value="E_motif"/>
    <property type="match status" value="1"/>
</dbReference>